<dbReference type="FunFam" id="3.40.47.10:FF:000010">
    <property type="entry name" value="Acetyl-CoA acetyltransferase (Thiolase)"/>
    <property type="match status" value="1"/>
</dbReference>
<feature type="domain" description="Thiolase N-terminal" evidence="10">
    <location>
        <begin position="22"/>
        <end position="281"/>
    </location>
</feature>
<comment type="caution">
    <text evidence="12">The sequence shown here is derived from an EMBL/GenBank/DDBJ whole genome shotgun (WGS) entry which is preliminary data.</text>
</comment>
<evidence type="ECO:0000256" key="3">
    <source>
        <dbReference type="ARBA" id="ARBA00022679"/>
    </source>
</evidence>
<dbReference type="PROSITE" id="PS00737">
    <property type="entry name" value="THIOLASE_2"/>
    <property type="match status" value="1"/>
</dbReference>
<evidence type="ECO:0000256" key="1">
    <source>
        <dbReference type="ARBA" id="ARBA00010982"/>
    </source>
</evidence>
<keyword evidence="3 9" id="KW-0808">Transferase</keyword>
<evidence type="ECO:0000256" key="8">
    <source>
        <dbReference type="PIRSR" id="PIRSR000429-1"/>
    </source>
</evidence>
<dbReference type="GO" id="GO:0003985">
    <property type="term" value="F:acetyl-CoA C-acetyltransferase activity"/>
    <property type="evidence" value="ECO:0007669"/>
    <property type="project" value="UniProtKB-EC"/>
</dbReference>
<keyword evidence="4 9" id="KW-0012">Acyltransferase</keyword>
<dbReference type="EC" id="2.3.1.9" evidence="2"/>
<dbReference type="PIRSF" id="PIRSF000429">
    <property type="entry name" value="Ac-CoA_Ac_transf"/>
    <property type="match status" value="1"/>
</dbReference>
<protein>
    <recommendedName>
        <fullName evidence="6">Acetyl-CoA acetyltransferase</fullName>
        <ecNumber evidence="2">2.3.1.9</ecNumber>
    </recommendedName>
    <alternativeName>
        <fullName evidence="5">Acetoacetyl-CoA thiolase</fullName>
    </alternativeName>
</protein>
<dbReference type="Proteomes" id="UP000016491">
    <property type="component" value="Unassembled WGS sequence"/>
</dbReference>
<feature type="active site" description="Proton acceptor" evidence="8">
    <location>
        <position position="367"/>
    </location>
</feature>
<dbReference type="PANTHER" id="PTHR18919">
    <property type="entry name" value="ACETYL-COA C-ACYLTRANSFERASE"/>
    <property type="match status" value="1"/>
</dbReference>
<evidence type="ECO:0000256" key="6">
    <source>
        <dbReference type="ARBA" id="ARBA00044137"/>
    </source>
</evidence>
<dbReference type="PANTHER" id="PTHR18919:SF107">
    <property type="entry name" value="ACETYL-COA ACETYLTRANSFERASE, CYTOSOLIC"/>
    <property type="match status" value="1"/>
</dbReference>
<dbReference type="CDD" id="cd00751">
    <property type="entry name" value="thiolase"/>
    <property type="match status" value="1"/>
</dbReference>
<comment type="catalytic activity">
    <reaction evidence="7">
        <text>2 acetyl-CoA = acetoacetyl-CoA + CoA</text>
        <dbReference type="Rhea" id="RHEA:21036"/>
        <dbReference type="ChEBI" id="CHEBI:57286"/>
        <dbReference type="ChEBI" id="CHEBI:57287"/>
        <dbReference type="ChEBI" id="CHEBI:57288"/>
        <dbReference type="EC" id="2.3.1.9"/>
    </reaction>
</comment>
<dbReference type="Pfam" id="PF02803">
    <property type="entry name" value="Thiolase_C"/>
    <property type="match status" value="1"/>
</dbReference>
<dbReference type="InterPro" id="IPR020617">
    <property type="entry name" value="Thiolase_C"/>
</dbReference>
<name>A0ABC9U316_CLOSY</name>
<proteinExistence type="inferred from homology"/>
<dbReference type="Pfam" id="PF00108">
    <property type="entry name" value="Thiolase_N"/>
    <property type="match status" value="1"/>
</dbReference>
<dbReference type="NCBIfam" id="TIGR01930">
    <property type="entry name" value="AcCoA-C-Actrans"/>
    <property type="match status" value="1"/>
</dbReference>
<evidence type="ECO:0000256" key="2">
    <source>
        <dbReference type="ARBA" id="ARBA00012705"/>
    </source>
</evidence>
<dbReference type="InterPro" id="IPR020613">
    <property type="entry name" value="Thiolase_CS"/>
</dbReference>
<dbReference type="EMBL" id="AWSU01000040">
    <property type="protein sequence ID" value="ERI80033.1"/>
    <property type="molecule type" value="Genomic_DNA"/>
</dbReference>
<dbReference type="SUPFAM" id="SSF53901">
    <property type="entry name" value="Thiolase-like"/>
    <property type="match status" value="2"/>
</dbReference>
<accession>A0ABC9U316</accession>
<dbReference type="Gene3D" id="3.40.47.10">
    <property type="match status" value="2"/>
</dbReference>
<comment type="similarity">
    <text evidence="1 9">Belongs to the thiolase-like superfamily. Thiolase family.</text>
</comment>
<gene>
    <name evidence="12" type="ORF">CLOSYM_00505</name>
</gene>
<dbReference type="InterPro" id="IPR020610">
    <property type="entry name" value="Thiolase_AS"/>
</dbReference>
<sequence>MQLFYLRGKSFLRRKFDMSKKVVIASACRTAIGSMGGQLSTVPAAEMGAVVIKEALKRAGVAPEQVDHVYMGCVIQAGLGQNVARQMSIKAGLPVEVPAVTLNVVCGSGLQCVNSAAEMIIAGDADIVVAGGAENMSAAPYALMNARYGYRMNNAPMIDTMVNDALWDAFNGYHMGITAENICDKWGITREELDEFAASSQQKACAAREAGRFKDEIVPIEVKKKKETIIVDTDEGPRAGTTKESLAKLRPAFKPDGGRVTAGNASSINDGAAAVVVMSEEKAKELGITPMATWVAGALGGVDPSIMGIGPVAATNKLFKRTGMKVEDLDLIEANEAFAAQSIAVARDLNFNSDILNVNGGAIALGHPVGASGCRILTTLLYEMQKRDAKKGLATLCIGGGMGCATIVERD</sequence>
<dbReference type="AlphaFoldDB" id="A0ABC9U316"/>
<dbReference type="PROSITE" id="PS00099">
    <property type="entry name" value="THIOLASE_3"/>
    <property type="match status" value="1"/>
</dbReference>
<dbReference type="InterPro" id="IPR020616">
    <property type="entry name" value="Thiolase_N"/>
</dbReference>
<feature type="domain" description="Thiolase C-terminal" evidence="11">
    <location>
        <begin position="289"/>
        <end position="410"/>
    </location>
</feature>
<evidence type="ECO:0000256" key="7">
    <source>
        <dbReference type="ARBA" id="ARBA00051550"/>
    </source>
</evidence>
<dbReference type="InterPro" id="IPR002155">
    <property type="entry name" value="Thiolase"/>
</dbReference>
<evidence type="ECO:0000259" key="10">
    <source>
        <dbReference type="Pfam" id="PF00108"/>
    </source>
</evidence>
<reference evidence="12 13" key="1">
    <citation type="submission" date="2013-07" db="EMBL/GenBank/DDBJ databases">
        <authorList>
            <person name="Weinstock G."/>
            <person name="Sodergren E."/>
            <person name="Wylie T."/>
            <person name="Fulton L."/>
            <person name="Fulton R."/>
            <person name="Fronick C."/>
            <person name="O'Laughlin M."/>
            <person name="Godfrey J."/>
            <person name="Miner T."/>
            <person name="Herter B."/>
            <person name="Appelbaum E."/>
            <person name="Cordes M."/>
            <person name="Lek S."/>
            <person name="Wollam A."/>
            <person name="Pepin K.H."/>
            <person name="Palsikar V.B."/>
            <person name="Mitreva M."/>
            <person name="Wilson R.K."/>
        </authorList>
    </citation>
    <scope>NUCLEOTIDE SEQUENCE [LARGE SCALE GENOMIC DNA]</scope>
    <source>
        <strain evidence="12 13">ATCC 14940</strain>
    </source>
</reference>
<evidence type="ECO:0000259" key="11">
    <source>
        <dbReference type="Pfam" id="PF02803"/>
    </source>
</evidence>
<evidence type="ECO:0000256" key="5">
    <source>
        <dbReference type="ARBA" id="ARBA00030755"/>
    </source>
</evidence>
<evidence type="ECO:0000256" key="9">
    <source>
        <dbReference type="RuleBase" id="RU003557"/>
    </source>
</evidence>
<dbReference type="InterPro" id="IPR016039">
    <property type="entry name" value="Thiolase-like"/>
</dbReference>
<evidence type="ECO:0000313" key="13">
    <source>
        <dbReference type="Proteomes" id="UP000016491"/>
    </source>
</evidence>
<evidence type="ECO:0000313" key="12">
    <source>
        <dbReference type="EMBL" id="ERI80033.1"/>
    </source>
</evidence>
<feature type="active site" description="Proton acceptor" evidence="8">
    <location>
        <position position="397"/>
    </location>
</feature>
<organism evidence="12 13">
    <name type="scientific">[Clostridium] symbiosum ATCC 14940</name>
    <dbReference type="NCBI Taxonomy" id="411472"/>
    <lineage>
        <taxon>Bacteria</taxon>
        <taxon>Bacillati</taxon>
        <taxon>Bacillota</taxon>
        <taxon>Clostridia</taxon>
        <taxon>Lachnospirales</taxon>
        <taxon>Lachnospiraceae</taxon>
        <taxon>Otoolea</taxon>
    </lineage>
</organism>
<feature type="active site" description="Acyl-thioester intermediate" evidence="8">
    <location>
        <position position="106"/>
    </location>
</feature>
<evidence type="ECO:0000256" key="4">
    <source>
        <dbReference type="ARBA" id="ARBA00023315"/>
    </source>
</evidence>